<dbReference type="AlphaFoldDB" id="A0A3B6LFN5"/>
<dbReference type="InterPro" id="IPR032675">
    <property type="entry name" value="LRR_dom_sf"/>
</dbReference>
<dbReference type="Gene3D" id="1.10.8.430">
    <property type="entry name" value="Helical domain of apoptotic protease-activating factors"/>
    <property type="match status" value="1"/>
</dbReference>
<dbReference type="Gramene" id="TraesCS5B02G024800.1">
    <property type="protein sequence ID" value="TraesCS5B02G024800.1"/>
    <property type="gene ID" value="TraesCS5B02G024800"/>
</dbReference>
<dbReference type="GO" id="GO:0006952">
    <property type="term" value="P:defense response"/>
    <property type="evidence" value="ECO:0007669"/>
    <property type="project" value="UniProtKB-KW"/>
</dbReference>
<dbReference type="PANTHER" id="PTHR33463:SF207">
    <property type="entry name" value="AAA+ ATPASE DOMAIN-CONTAINING PROTEIN"/>
    <property type="match status" value="1"/>
</dbReference>
<evidence type="ECO:0000313" key="4">
    <source>
        <dbReference type="Proteomes" id="UP000019116"/>
    </source>
</evidence>
<dbReference type="InterPro" id="IPR057135">
    <property type="entry name" value="At4g27190-like_LRR"/>
</dbReference>
<dbReference type="InterPro" id="IPR027417">
    <property type="entry name" value="P-loop_NTPase"/>
</dbReference>
<feature type="domain" description="Disease resistance protein At4g27190-like leucine-rich repeats" evidence="2">
    <location>
        <begin position="501"/>
        <end position="592"/>
    </location>
</feature>
<keyword evidence="4" id="KW-1185">Reference proteome</keyword>
<dbReference type="OMA" id="MAIWIVN"/>
<dbReference type="STRING" id="4565.A0A3B6LFN5"/>
<dbReference type="InterPro" id="IPR036388">
    <property type="entry name" value="WH-like_DNA-bd_sf"/>
</dbReference>
<evidence type="ECO:0000256" key="1">
    <source>
        <dbReference type="ARBA" id="ARBA00022821"/>
    </source>
</evidence>
<dbReference type="GO" id="GO:0043531">
    <property type="term" value="F:ADP binding"/>
    <property type="evidence" value="ECO:0007669"/>
    <property type="project" value="InterPro"/>
</dbReference>
<evidence type="ECO:0000313" key="3">
    <source>
        <dbReference type="EnsemblPlants" id="TraesCS5B02G024800.1"/>
    </source>
</evidence>
<proteinExistence type="predicted"/>
<dbReference type="GO" id="GO:0005524">
    <property type="term" value="F:ATP binding"/>
    <property type="evidence" value="ECO:0007669"/>
    <property type="project" value="UniProtKB-KW"/>
</dbReference>
<dbReference type="Gramene" id="TraesCS5B03G0058100.1">
    <property type="protein sequence ID" value="TraesCS5B03G0058100.1.CDS"/>
    <property type="gene ID" value="TraesCS5B03G0058100"/>
</dbReference>
<dbReference type="InterPro" id="IPR042197">
    <property type="entry name" value="Apaf_helical"/>
</dbReference>
<reference evidence="3" key="1">
    <citation type="submission" date="2018-08" db="EMBL/GenBank/DDBJ databases">
        <authorList>
            <person name="Rossello M."/>
        </authorList>
    </citation>
    <scope>NUCLEOTIDE SEQUENCE [LARGE SCALE GENOMIC DNA]</scope>
    <source>
        <strain evidence="3">cv. Chinese Spring</strain>
    </source>
</reference>
<dbReference type="Gene3D" id="3.80.10.10">
    <property type="entry name" value="Ribonuclease Inhibitor"/>
    <property type="match status" value="1"/>
</dbReference>
<dbReference type="Gramene" id="TraesSYM5B03G02827550.1">
    <property type="protein sequence ID" value="TraesSYM5B03G02827550.1"/>
    <property type="gene ID" value="TraesSYM5B03G02827550"/>
</dbReference>
<dbReference type="PANTHER" id="PTHR33463">
    <property type="entry name" value="NB-ARC DOMAIN-CONTAINING PROTEIN-RELATED"/>
    <property type="match status" value="1"/>
</dbReference>
<dbReference type="InterPro" id="IPR050905">
    <property type="entry name" value="Plant_NBS-LRR"/>
</dbReference>
<protein>
    <recommendedName>
        <fullName evidence="2">Disease resistance protein At4g27190-like leucine-rich repeats domain-containing protein</fullName>
    </recommendedName>
</protein>
<accession>A0A3B6LFN5</accession>
<dbReference type="Proteomes" id="UP000019116">
    <property type="component" value="Chromosome 5B"/>
</dbReference>
<dbReference type="SUPFAM" id="SSF52058">
    <property type="entry name" value="L domain-like"/>
    <property type="match status" value="1"/>
</dbReference>
<dbReference type="Gene3D" id="1.10.10.10">
    <property type="entry name" value="Winged helix-like DNA-binding domain superfamily/Winged helix DNA-binding domain"/>
    <property type="match status" value="1"/>
</dbReference>
<reference evidence="3" key="2">
    <citation type="submission" date="2018-10" db="UniProtKB">
        <authorList>
            <consortium name="EnsemblPlants"/>
        </authorList>
    </citation>
    <scope>IDENTIFICATION</scope>
</reference>
<dbReference type="Pfam" id="PF23247">
    <property type="entry name" value="LRR_RPS2"/>
    <property type="match status" value="1"/>
</dbReference>
<dbReference type="EnsemblPlants" id="TraesCS5B02G024800.1">
    <property type="protein sequence ID" value="TraesCS5B02G024800.1"/>
    <property type="gene ID" value="TraesCS5B02G024800"/>
</dbReference>
<name>A0A3B6LFN5_WHEAT</name>
<dbReference type="SUPFAM" id="SSF52540">
    <property type="entry name" value="P-loop containing nucleoside triphosphate hydrolases"/>
    <property type="match status" value="1"/>
</dbReference>
<sequence>MVQPEYGITRTALRKVVFAARDESACKTWRGHSAYVTRMECLNEQDAFELFAHHAGNTITKDQRILQLAHEIAEECSGLPIALCKIGEAMSPKTEVDEWRGALRLLKTSNLDGISDGYEDVFQQLKISFDQIGKQLQNRFLICSLWPENENIPVEKLTEWWMGLGLIEASDRVTTGKRTICHLLSSSLLEKGDTGMFCAETSHVKMHKMFQKMAQWVVNNQGEEKPWLPLSLCERSTLPGPKWCSIERAWVSRLETGRWENNRTILSSTSSPGPPPLTMLISSHAFSLDLITCCQKITFLDLEGTGISEFPYAICSLREVQYLNLSGTRIEELPQEMRRLSKLKFLLVRDAGALQRVAKELIRSLIDLVMVDLFCSSGFSTHVEYAPSLLAELATPGIELALGFTAQSMTHLSELGKLQWVRTEALCLHHFEEKSKLVDLHLVVNLRSLRELTIRDTSENLELLIAEHGTSLLHSLNFLELNNLRKLKEIKWRNAGNDITVVNICHCDKLKQITWVCELQQLEQLTVTYCQEMEQLFSTSKLRPHQVVTGFPKMRRLYLENLPKLSIFFEKAMELDELTYVCITGCAKLKPLNVSKASDNNKIRLECDKDWWHGLGGGQAIMSCFKPCCCWEKVEDEEI</sequence>
<organism evidence="3">
    <name type="scientific">Triticum aestivum</name>
    <name type="common">Wheat</name>
    <dbReference type="NCBI Taxonomy" id="4565"/>
    <lineage>
        <taxon>Eukaryota</taxon>
        <taxon>Viridiplantae</taxon>
        <taxon>Streptophyta</taxon>
        <taxon>Embryophyta</taxon>
        <taxon>Tracheophyta</taxon>
        <taxon>Spermatophyta</taxon>
        <taxon>Magnoliopsida</taxon>
        <taxon>Liliopsida</taxon>
        <taxon>Poales</taxon>
        <taxon>Poaceae</taxon>
        <taxon>BOP clade</taxon>
        <taxon>Pooideae</taxon>
        <taxon>Triticodae</taxon>
        <taxon>Triticeae</taxon>
        <taxon>Triticinae</taxon>
        <taxon>Triticum</taxon>
    </lineage>
</organism>
<evidence type="ECO:0000259" key="2">
    <source>
        <dbReference type="Pfam" id="PF23247"/>
    </source>
</evidence>
<keyword evidence="1" id="KW-0611">Plant defense</keyword>
<dbReference type="OrthoDB" id="694514at2759"/>